<dbReference type="EMBL" id="PUHQ01000048">
    <property type="protein sequence ID" value="KAG0659993.1"/>
    <property type="molecule type" value="Genomic_DNA"/>
</dbReference>
<keyword evidence="3" id="KW-1185">Reference proteome</keyword>
<organism evidence="2 3">
    <name type="scientific">Rhodotorula mucilaginosa</name>
    <name type="common">Yeast</name>
    <name type="synonym">Rhodotorula rubra</name>
    <dbReference type="NCBI Taxonomy" id="5537"/>
    <lineage>
        <taxon>Eukaryota</taxon>
        <taxon>Fungi</taxon>
        <taxon>Dikarya</taxon>
        <taxon>Basidiomycota</taxon>
        <taxon>Pucciniomycotina</taxon>
        <taxon>Microbotryomycetes</taxon>
        <taxon>Sporidiobolales</taxon>
        <taxon>Sporidiobolaceae</taxon>
        <taxon>Rhodotorula</taxon>
    </lineage>
</organism>
<feature type="compositionally biased region" description="Basic and acidic residues" evidence="1">
    <location>
        <begin position="175"/>
        <end position="193"/>
    </location>
</feature>
<feature type="compositionally biased region" description="Polar residues" evidence="1">
    <location>
        <begin position="46"/>
        <end position="55"/>
    </location>
</feature>
<evidence type="ECO:0000313" key="3">
    <source>
        <dbReference type="Proteomes" id="UP000777482"/>
    </source>
</evidence>
<feature type="compositionally biased region" description="Low complexity" evidence="1">
    <location>
        <begin position="137"/>
        <end position="150"/>
    </location>
</feature>
<sequence length="232" mass="24886">MCDSRPSAGDYHPSQSQSPPGSILPSYLTPDSSRANSFDRARAGSPYSQVNSVGSNPFRDPSLDWVRGTSFENDAHSILSSAASESANENGGYRPSPGERRPSEVQRDLSSAVADELPRISEDSLSPPREYTPPPSSTATPKTGSTSKKGGLLHQFRTGSGWFAPLVEPEAPLSQEERAAAEKARIEKLKDGRASTSARRPGLMKRMSSGVEMGFKNRDRSGSTSTITGNNR</sequence>
<name>A0A9P7B540_RHOMI</name>
<proteinExistence type="predicted"/>
<reference evidence="2 3" key="1">
    <citation type="submission" date="2020-11" db="EMBL/GenBank/DDBJ databases">
        <title>Kefir isolates.</title>
        <authorList>
            <person name="Marcisauskas S."/>
            <person name="Kim Y."/>
            <person name="Blasche S."/>
        </authorList>
    </citation>
    <scope>NUCLEOTIDE SEQUENCE [LARGE SCALE GENOMIC DNA]</scope>
    <source>
        <strain evidence="2 3">KR</strain>
    </source>
</reference>
<dbReference type="OrthoDB" id="2529594at2759"/>
<gene>
    <name evidence="2" type="ORF">C6P46_004794</name>
</gene>
<feature type="region of interest" description="Disordered" evidence="1">
    <location>
        <begin position="173"/>
        <end position="232"/>
    </location>
</feature>
<evidence type="ECO:0000313" key="2">
    <source>
        <dbReference type="EMBL" id="KAG0659993.1"/>
    </source>
</evidence>
<accession>A0A9P7B540</accession>
<evidence type="ECO:0000256" key="1">
    <source>
        <dbReference type="SAM" id="MobiDB-lite"/>
    </source>
</evidence>
<dbReference type="Proteomes" id="UP000777482">
    <property type="component" value="Unassembled WGS sequence"/>
</dbReference>
<dbReference type="AlphaFoldDB" id="A0A9P7B540"/>
<feature type="compositionally biased region" description="Polar residues" evidence="1">
    <location>
        <begin position="222"/>
        <end position="232"/>
    </location>
</feature>
<feature type="region of interest" description="Disordered" evidence="1">
    <location>
        <begin position="1"/>
        <end position="153"/>
    </location>
</feature>
<feature type="compositionally biased region" description="Basic and acidic residues" evidence="1">
    <location>
        <begin position="97"/>
        <end position="107"/>
    </location>
</feature>
<feature type="compositionally biased region" description="Low complexity" evidence="1">
    <location>
        <begin position="80"/>
        <end position="90"/>
    </location>
</feature>
<protein>
    <submittedName>
        <fullName evidence="2">Uncharacterized protein</fullName>
    </submittedName>
</protein>
<comment type="caution">
    <text evidence="2">The sequence shown here is derived from an EMBL/GenBank/DDBJ whole genome shotgun (WGS) entry which is preliminary data.</text>
</comment>